<gene>
    <name evidence="1" type="ORF">BCV69DRAFT_281383</name>
</gene>
<reference evidence="1 2" key="1">
    <citation type="journal article" date="2018" name="Mol. Biol. Evol.">
        <title>Broad Genomic Sampling Reveals a Smut Pathogenic Ancestry of the Fungal Clade Ustilaginomycotina.</title>
        <authorList>
            <person name="Kijpornyongpan T."/>
            <person name="Mondo S.J."/>
            <person name="Barry K."/>
            <person name="Sandor L."/>
            <person name="Lee J."/>
            <person name="Lipzen A."/>
            <person name="Pangilinan J."/>
            <person name="LaButti K."/>
            <person name="Hainaut M."/>
            <person name="Henrissat B."/>
            <person name="Grigoriev I.V."/>
            <person name="Spatafora J.W."/>
            <person name="Aime M.C."/>
        </authorList>
    </citation>
    <scope>NUCLEOTIDE SEQUENCE [LARGE SCALE GENOMIC DNA]</scope>
    <source>
        <strain evidence="1 2">MCA 4718</strain>
    </source>
</reference>
<proteinExistence type="predicted"/>
<evidence type="ECO:0000313" key="2">
    <source>
        <dbReference type="Proteomes" id="UP000245942"/>
    </source>
</evidence>
<accession>A0A316UDA2</accession>
<dbReference type="RefSeq" id="XP_025349541.1">
    <property type="nucleotide sequence ID" value="XM_025491971.1"/>
</dbReference>
<dbReference type="AlphaFoldDB" id="A0A316UDA2"/>
<organism evidence="1 2">
    <name type="scientific">Pseudomicrostroma glucosiphilum</name>
    <dbReference type="NCBI Taxonomy" id="1684307"/>
    <lineage>
        <taxon>Eukaryota</taxon>
        <taxon>Fungi</taxon>
        <taxon>Dikarya</taxon>
        <taxon>Basidiomycota</taxon>
        <taxon>Ustilaginomycotina</taxon>
        <taxon>Exobasidiomycetes</taxon>
        <taxon>Microstromatales</taxon>
        <taxon>Microstromatales incertae sedis</taxon>
        <taxon>Pseudomicrostroma</taxon>
    </lineage>
</organism>
<dbReference type="EMBL" id="KZ819323">
    <property type="protein sequence ID" value="PWN22381.1"/>
    <property type="molecule type" value="Genomic_DNA"/>
</dbReference>
<protein>
    <submittedName>
        <fullName evidence="1">Uncharacterized protein</fullName>
    </submittedName>
</protein>
<name>A0A316UDA2_9BASI</name>
<dbReference type="Proteomes" id="UP000245942">
    <property type="component" value="Unassembled WGS sequence"/>
</dbReference>
<dbReference type="GeneID" id="37013705"/>
<evidence type="ECO:0000313" key="1">
    <source>
        <dbReference type="EMBL" id="PWN22381.1"/>
    </source>
</evidence>
<sequence length="170" mass="18642">MRVGMAGQKRAREHAYIDCQCLSPFPPPTFATKSHQSPISLTGPSATFYSLSTKTTSHPLKPYTSMFASRVILQARVAPTLTRSVTTIARDAAPKVSSSSNAAAISTTATAKAAVNSDKHTRDFGGRLISKNRTYHQSTSWEGSDMPVVKQMTQAEERRRKTQFKNAMDF</sequence>
<keyword evidence="2" id="KW-1185">Reference proteome</keyword>